<dbReference type="Proteomes" id="UP001222027">
    <property type="component" value="Unassembled WGS sequence"/>
</dbReference>
<evidence type="ECO:0000313" key="2">
    <source>
        <dbReference type="EMBL" id="KAJ8461163.1"/>
    </source>
</evidence>
<comment type="caution">
    <text evidence="2">The sequence shown here is derived from an EMBL/GenBank/DDBJ whole genome shotgun (WGS) entry which is preliminary data.</text>
</comment>
<proteinExistence type="predicted"/>
<evidence type="ECO:0000313" key="3">
    <source>
        <dbReference type="Proteomes" id="UP001222027"/>
    </source>
</evidence>
<dbReference type="EMBL" id="JAQQAF010000009">
    <property type="protein sequence ID" value="KAJ8461163.1"/>
    <property type="molecule type" value="Genomic_DNA"/>
</dbReference>
<name>A0AAV8Q3E6_ENSVE</name>
<keyword evidence="3" id="KW-1185">Reference proteome</keyword>
<protein>
    <submittedName>
        <fullName evidence="2">Uncharacterized protein</fullName>
    </submittedName>
</protein>
<sequence>MKGNLSLFLPSSPARKETRGKGLPMSRPPPFLFLSLLIFSFLATDSRRRTSLSGACSSIVFLATDDGCFARGDRNRNGIGIARYIRFRVGDSKKKNTTVISIEVARPHERERCIDSQGFAGDAEQIKKGYDK</sequence>
<accession>A0AAV8Q3E6</accession>
<feature type="region of interest" description="Disordered" evidence="1">
    <location>
        <begin position="1"/>
        <end position="23"/>
    </location>
</feature>
<evidence type="ECO:0000256" key="1">
    <source>
        <dbReference type="SAM" id="MobiDB-lite"/>
    </source>
</evidence>
<dbReference type="AlphaFoldDB" id="A0AAV8Q3E6"/>
<reference evidence="2 3" key="1">
    <citation type="submission" date="2022-12" db="EMBL/GenBank/DDBJ databases">
        <title>Chromosome-scale assembly of the Ensete ventricosum genome.</title>
        <authorList>
            <person name="Dussert Y."/>
            <person name="Stocks J."/>
            <person name="Wendawek A."/>
            <person name="Woldeyes F."/>
            <person name="Nichols R.A."/>
            <person name="Borrell J.S."/>
        </authorList>
    </citation>
    <scope>NUCLEOTIDE SEQUENCE [LARGE SCALE GENOMIC DNA]</scope>
    <source>
        <strain evidence="3">cv. Maze</strain>
        <tissue evidence="2">Seeds</tissue>
    </source>
</reference>
<gene>
    <name evidence="2" type="ORF">OPV22_034089</name>
</gene>
<organism evidence="2 3">
    <name type="scientific">Ensete ventricosum</name>
    <name type="common">Abyssinian banana</name>
    <name type="synonym">Musa ensete</name>
    <dbReference type="NCBI Taxonomy" id="4639"/>
    <lineage>
        <taxon>Eukaryota</taxon>
        <taxon>Viridiplantae</taxon>
        <taxon>Streptophyta</taxon>
        <taxon>Embryophyta</taxon>
        <taxon>Tracheophyta</taxon>
        <taxon>Spermatophyta</taxon>
        <taxon>Magnoliopsida</taxon>
        <taxon>Liliopsida</taxon>
        <taxon>Zingiberales</taxon>
        <taxon>Musaceae</taxon>
        <taxon>Ensete</taxon>
    </lineage>
</organism>